<protein>
    <recommendedName>
        <fullName evidence="1">Macro domain-containing protein</fullName>
    </recommendedName>
</protein>
<comment type="caution">
    <text evidence="2">The sequence shown here is derived from an EMBL/GenBank/DDBJ whole genome shotgun (WGS) entry which is preliminary data.</text>
</comment>
<dbReference type="Pfam" id="PF01661">
    <property type="entry name" value="Macro"/>
    <property type="match status" value="1"/>
</dbReference>
<dbReference type="PANTHER" id="PTHR11106:SF27">
    <property type="entry name" value="MACRO DOMAIN-CONTAINING PROTEIN"/>
    <property type="match status" value="1"/>
</dbReference>
<evidence type="ECO:0000313" key="3">
    <source>
        <dbReference type="Proteomes" id="UP001202328"/>
    </source>
</evidence>
<name>A0AAD4XMT6_9MAGN</name>
<accession>A0AAD4XMT6</accession>
<dbReference type="NCBIfam" id="NF001664">
    <property type="entry name" value="PRK00431.1-6"/>
    <property type="match status" value="1"/>
</dbReference>
<evidence type="ECO:0000313" key="2">
    <source>
        <dbReference type="EMBL" id="KAI3925050.1"/>
    </source>
</evidence>
<dbReference type="InterPro" id="IPR043472">
    <property type="entry name" value="Macro_dom-like"/>
</dbReference>
<dbReference type="CDD" id="cd02908">
    <property type="entry name" value="Macro_OAADPr_deacetylase"/>
    <property type="match status" value="1"/>
</dbReference>
<organism evidence="2 3">
    <name type="scientific">Papaver atlanticum</name>
    <dbReference type="NCBI Taxonomy" id="357466"/>
    <lineage>
        <taxon>Eukaryota</taxon>
        <taxon>Viridiplantae</taxon>
        <taxon>Streptophyta</taxon>
        <taxon>Embryophyta</taxon>
        <taxon>Tracheophyta</taxon>
        <taxon>Spermatophyta</taxon>
        <taxon>Magnoliopsida</taxon>
        <taxon>Ranunculales</taxon>
        <taxon>Papaveraceae</taxon>
        <taxon>Papaveroideae</taxon>
        <taxon>Papaver</taxon>
    </lineage>
</organism>
<sequence>MMTARAIWAPTCRSQSQTNPRNWFQFTQNRTSITSPTTITQNSAAALFSSSSSSSASLFTTLSMAANGGGGGDDGNKVFKISSSSSLKIQRGDITKWSINGTSDAIVNAANERMLGGGGVDGAIHRAAGPELRAACYTVAEVRLGIRCPKGEARITPAFKLPVSHVIHTVGPIYDIDNHPEVTLRNAYRNCIKLAKESNIDYIAFPAISCGVYGYPYEEAATIAISTVMESDGDFKEVHFVLFEDDVYDAWLEKANVLL</sequence>
<proteinExistence type="predicted"/>
<dbReference type="EMBL" id="JAJJMB010008202">
    <property type="protein sequence ID" value="KAI3925050.1"/>
    <property type="molecule type" value="Genomic_DNA"/>
</dbReference>
<keyword evidence="3" id="KW-1185">Reference proteome</keyword>
<dbReference type="PANTHER" id="PTHR11106">
    <property type="entry name" value="GANGLIOSIDE INDUCED DIFFERENTIATION ASSOCIATED PROTEIN 2-RELATED"/>
    <property type="match status" value="1"/>
</dbReference>
<dbReference type="Proteomes" id="UP001202328">
    <property type="component" value="Unassembled WGS sequence"/>
</dbReference>
<dbReference type="PROSITE" id="PS51154">
    <property type="entry name" value="MACRO"/>
    <property type="match status" value="1"/>
</dbReference>
<reference evidence="2" key="1">
    <citation type="submission" date="2022-04" db="EMBL/GenBank/DDBJ databases">
        <title>A functionally conserved STORR gene fusion in Papaver species that diverged 16.8 million years ago.</title>
        <authorList>
            <person name="Catania T."/>
        </authorList>
    </citation>
    <scope>NUCLEOTIDE SEQUENCE</scope>
    <source>
        <strain evidence="2">S-188037</strain>
    </source>
</reference>
<evidence type="ECO:0000259" key="1">
    <source>
        <dbReference type="PROSITE" id="PS51154"/>
    </source>
</evidence>
<gene>
    <name evidence="2" type="ORF">MKW98_009700</name>
</gene>
<dbReference type="SUPFAM" id="SSF52949">
    <property type="entry name" value="Macro domain-like"/>
    <property type="match status" value="1"/>
</dbReference>
<dbReference type="InterPro" id="IPR002589">
    <property type="entry name" value="Macro_dom"/>
</dbReference>
<dbReference type="SMART" id="SM00506">
    <property type="entry name" value="A1pp"/>
    <property type="match status" value="1"/>
</dbReference>
<feature type="domain" description="Macro" evidence="1">
    <location>
        <begin position="74"/>
        <end position="259"/>
    </location>
</feature>
<dbReference type="AlphaFoldDB" id="A0AAD4XMT6"/>
<dbReference type="Gene3D" id="3.40.220.10">
    <property type="entry name" value="Leucine Aminopeptidase, subunit E, domain 1"/>
    <property type="match status" value="1"/>
</dbReference>